<evidence type="ECO:0000256" key="4">
    <source>
        <dbReference type="ARBA" id="ARBA00023242"/>
    </source>
</evidence>
<proteinExistence type="predicted"/>
<gene>
    <name evidence="7" type="ORF">M569_13054</name>
</gene>
<organism evidence="7 8">
    <name type="scientific">Genlisea aurea</name>
    <dbReference type="NCBI Taxonomy" id="192259"/>
    <lineage>
        <taxon>Eukaryota</taxon>
        <taxon>Viridiplantae</taxon>
        <taxon>Streptophyta</taxon>
        <taxon>Embryophyta</taxon>
        <taxon>Tracheophyta</taxon>
        <taxon>Spermatophyta</taxon>
        <taxon>Magnoliopsida</taxon>
        <taxon>eudicotyledons</taxon>
        <taxon>Gunneridae</taxon>
        <taxon>Pentapetalae</taxon>
        <taxon>asterids</taxon>
        <taxon>lamiids</taxon>
        <taxon>Lamiales</taxon>
        <taxon>Lentibulariaceae</taxon>
        <taxon>Genlisea</taxon>
    </lineage>
</organism>
<dbReference type="Pfam" id="PF02042">
    <property type="entry name" value="RWP-RK"/>
    <property type="match status" value="1"/>
</dbReference>
<evidence type="ECO:0000256" key="2">
    <source>
        <dbReference type="ARBA" id="ARBA00023125"/>
    </source>
</evidence>
<keyword evidence="2" id="KW-0238">DNA-binding</keyword>
<evidence type="ECO:0000256" key="5">
    <source>
        <dbReference type="SAM" id="MobiDB-lite"/>
    </source>
</evidence>
<sequence>NPNLVPAQGPKAPTYEEVFALFSLPLSDAAESLGVSPAVLKTVCYENGHVVWPFRKLVAGKSIEEIKKEAAREKDKQFSETNVTRKRSDS</sequence>
<feature type="region of interest" description="Disordered" evidence="5">
    <location>
        <begin position="70"/>
        <end position="90"/>
    </location>
</feature>
<feature type="non-terminal residue" evidence="7">
    <location>
        <position position="1"/>
    </location>
</feature>
<feature type="non-terminal residue" evidence="7">
    <location>
        <position position="90"/>
    </location>
</feature>
<evidence type="ECO:0000256" key="1">
    <source>
        <dbReference type="ARBA" id="ARBA00023015"/>
    </source>
</evidence>
<keyword evidence="4" id="KW-0539">Nucleus</keyword>
<evidence type="ECO:0000313" key="7">
    <source>
        <dbReference type="EMBL" id="EPS61739.1"/>
    </source>
</evidence>
<dbReference type="PROSITE" id="PS51519">
    <property type="entry name" value="RWP_RK"/>
    <property type="match status" value="1"/>
</dbReference>
<evidence type="ECO:0000259" key="6">
    <source>
        <dbReference type="PROSITE" id="PS51519"/>
    </source>
</evidence>
<keyword evidence="1" id="KW-0805">Transcription regulation</keyword>
<dbReference type="InterPro" id="IPR003035">
    <property type="entry name" value="RWP-RK_dom"/>
</dbReference>
<dbReference type="Proteomes" id="UP000015453">
    <property type="component" value="Unassembled WGS sequence"/>
</dbReference>
<evidence type="ECO:0000313" key="8">
    <source>
        <dbReference type="Proteomes" id="UP000015453"/>
    </source>
</evidence>
<evidence type="ECO:0000256" key="3">
    <source>
        <dbReference type="ARBA" id="ARBA00023163"/>
    </source>
</evidence>
<keyword evidence="8" id="KW-1185">Reference proteome</keyword>
<dbReference type="AlphaFoldDB" id="S8C4V6"/>
<dbReference type="GO" id="GO:0003677">
    <property type="term" value="F:DNA binding"/>
    <property type="evidence" value="ECO:0007669"/>
    <property type="project" value="UniProtKB-KW"/>
</dbReference>
<keyword evidence="3" id="KW-0804">Transcription</keyword>
<accession>S8C4V6</accession>
<dbReference type="EMBL" id="AUSU01006622">
    <property type="protein sequence ID" value="EPS61739.1"/>
    <property type="molecule type" value="Genomic_DNA"/>
</dbReference>
<protein>
    <recommendedName>
        <fullName evidence="6">RWP-RK domain-containing protein</fullName>
    </recommendedName>
</protein>
<comment type="caution">
    <text evidence="7">The sequence shown here is derived from an EMBL/GenBank/DDBJ whole genome shotgun (WGS) entry which is preliminary data.</text>
</comment>
<feature type="domain" description="RWP-RK" evidence="6">
    <location>
        <begin position="1"/>
        <end position="80"/>
    </location>
</feature>
<dbReference type="OrthoDB" id="906903at2759"/>
<name>S8C4V6_9LAMI</name>
<reference evidence="7 8" key="1">
    <citation type="journal article" date="2013" name="BMC Genomics">
        <title>The miniature genome of a carnivorous plant Genlisea aurea contains a low number of genes and short non-coding sequences.</title>
        <authorList>
            <person name="Leushkin E.V."/>
            <person name="Sutormin R.A."/>
            <person name="Nabieva E.R."/>
            <person name="Penin A.A."/>
            <person name="Kondrashov A.S."/>
            <person name="Logacheva M.D."/>
        </authorList>
    </citation>
    <scope>NUCLEOTIDE SEQUENCE [LARGE SCALE GENOMIC DNA]</scope>
</reference>